<accession>A0A916W5T1</accession>
<feature type="signal peptide" evidence="1">
    <location>
        <begin position="1"/>
        <end position="31"/>
    </location>
</feature>
<dbReference type="PANTHER" id="PTHR30535:SF34">
    <property type="entry name" value="MOLYBDATE-BINDING PROTEIN MOLA"/>
    <property type="match status" value="1"/>
</dbReference>
<evidence type="ECO:0000256" key="1">
    <source>
        <dbReference type="SAM" id="SignalP"/>
    </source>
</evidence>
<dbReference type="Proteomes" id="UP000636264">
    <property type="component" value="Unassembled WGS sequence"/>
</dbReference>
<evidence type="ECO:0000259" key="2">
    <source>
        <dbReference type="PROSITE" id="PS50983"/>
    </source>
</evidence>
<evidence type="ECO:0000313" key="4">
    <source>
        <dbReference type="Proteomes" id="UP000636264"/>
    </source>
</evidence>
<dbReference type="PROSITE" id="PS50983">
    <property type="entry name" value="FE_B12_PBP"/>
    <property type="match status" value="1"/>
</dbReference>
<dbReference type="SUPFAM" id="SSF53807">
    <property type="entry name" value="Helical backbone' metal receptor"/>
    <property type="match status" value="1"/>
</dbReference>
<dbReference type="Gene3D" id="3.40.50.1980">
    <property type="entry name" value="Nitrogenase molybdenum iron protein domain"/>
    <property type="match status" value="2"/>
</dbReference>
<name>A0A916W5T1_9HYPH</name>
<reference evidence="3" key="2">
    <citation type="submission" date="2020-09" db="EMBL/GenBank/DDBJ databases">
        <authorList>
            <person name="Sun Q."/>
            <person name="Zhou Y."/>
        </authorList>
    </citation>
    <scope>NUCLEOTIDE SEQUENCE</scope>
    <source>
        <strain evidence="3">CGMCC 1.15320</strain>
    </source>
</reference>
<dbReference type="AlphaFoldDB" id="A0A916W5T1"/>
<keyword evidence="4" id="KW-1185">Reference proteome</keyword>
<evidence type="ECO:0000313" key="3">
    <source>
        <dbReference type="EMBL" id="GGA70098.1"/>
    </source>
</evidence>
<dbReference type="InterPro" id="IPR002491">
    <property type="entry name" value="ABC_transptr_periplasmic_BD"/>
</dbReference>
<dbReference type="GO" id="GO:0071281">
    <property type="term" value="P:cellular response to iron ion"/>
    <property type="evidence" value="ECO:0007669"/>
    <property type="project" value="TreeGrafter"/>
</dbReference>
<sequence>MTTGGLLKRSTGLALVALAAALFAPAPDAEAQQSLPKVMSLNLCTDQLAMALADPEQLMSVSFLARDRTISPMWREAQNFPVNHGIAEEVFLEQPDLVVTGTFSQHNTTFLLRRVGLPVEEFDFAMTLETIPGEIRRMGALLHQQEKAEKLASDFAASLDAIEKQQCEPKPTILAFEQNGISPGRDTLADSVFRAAGFRNLAAEAGLVGAAPFPLELVVAQEPDVIVVQASEDEAPTLGAYVLRHPAMKHLNSRIDAFLPPGSWACNGPLIIDAVKALAELRQKVAPCAETTE</sequence>
<dbReference type="EMBL" id="BMIF01000007">
    <property type="protein sequence ID" value="GGA70098.1"/>
    <property type="molecule type" value="Genomic_DNA"/>
</dbReference>
<dbReference type="PANTHER" id="PTHR30535">
    <property type="entry name" value="VITAMIN B12-BINDING PROTEIN"/>
    <property type="match status" value="1"/>
</dbReference>
<reference evidence="3" key="1">
    <citation type="journal article" date="2014" name="Int. J. Syst. Evol. Microbiol.">
        <title>Complete genome sequence of Corynebacterium casei LMG S-19264T (=DSM 44701T), isolated from a smear-ripened cheese.</title>
        <authorList>
            <consortium name="US DOE Joint Genome Institute (JGI-PGF)"/>
            <person name="Walter F."/>
            <person name="Albersmeier A."/>
            <person name="Kalinowski J."/>
            <person name="Ruckert C."/>
        </authorList>
    </citation>
    <scope>NUCLEOTIDE SEQUENCE</scope>
    <source>
        <strain evidence="3">CGMCC 1.15320</strain>
    </source>
</reference>
<organism evidence="3 4">
    <name type="scientific">Nitratireductor aestuarii</name>
    <dbReference type="NCBI Taxonomy" id="1735103"/>
    <lineage>
        <taxon>Bacteria</taxon>
        <taxon>Pseudomonadati</taxon>
        <taxon>Pseudomonadota</taxon>
        <taxon>Alphaproteobacteria</taxon>
        <taxon>Hyphomicrobiales</taxon>
        <taxon>Phyllobacteriaceae</taxon>
        <taxon>Nitratireductor</taxon>
    </lineage>
</organism>
<feature type="domain" description="Fe/B12 periplasmic-binding" evidence="2">
    <location>
        <begin position="37"/>
        <end position="289"/>
    </location>
</feature>
<feature type="chain" id="PRO_5036858331" evidence="1">
    <location>
        <begin position="32"/>
        <end position="293"/>
    </location>
</feature>
<dbReference type="InterPro" id="IPR050902">
    <property type="entry name" value="ABC_Transporter_SBP"/>
</dbReference>
<dbReference type="Pfam" id="PF01497">
    <property type="entry name" value="Peripla_BP_2"/>
    <property type="match status" value="1"/>
</dbReference>
<gene>
    <name evidence="3" type="ORF">GCM10011385_24890</name>
</gene>
<keyword evidence="1" id="KW-0732">Signal</keyword>
<proteinExistence type="predicted"/>
<dbReference type="RefSeq" id="WP_188721392.1">
    <property type="nucleotide sequence ID" value="NZ_BMIF01000007.1"/>
</dbReference>
<protein>
    <submittedName>
        <fullName evidence="3">Cobalamin ABC transporter substrate-binding protein</fullName>
    </submittedName>
</protein>
<comment type="caution">
    <text evidence="3">The sequence shown here is derived from an EMBL/GenBank/DDBJ whole genome shotgun (WGS) entry which is preliminary data.</text>
</comment>